<dbReference type="AlphaFoldDB" id="A0AAP8D4Q9"/>
<dbReference type="EMBL" id="NCTK01000001">
    <property type="protein sequence ID" value="OYQ13957.1"/>
    <property type="molecule type" value="Genomic_DNA"/>
</dbReference>
<protein>
    <recommendedName>
        <fullName evidence="3">Transposase</fullName>
    </recommendedName>
</protein>
<comment type="caution">
    <text evidence="1">The sequence shown here is derived from an EMBL/GenBank/DDBJ whole genome shotgun (WGS) entry which is preliminary data.</text>
</comment>
<reference evidence="1 2" key="1">
    <citation type="submission" date="2017-04" db="EMBL/GenBank/DDBJ databases">
        <title>Genome Announcement: Closed genomes of Ralstonia solanacearum strains K60, UW551, and UW700.</title>
        <authorList>
            <person name="Hayes M."/>
            <person name="Macintyre A.M."/>
            <person name="Allen C."/>
        </authorList>
    </citation>
    <scope>NUCLEOTIDE SEQUENCE [LARGE SCALE GENOMIC DNA]</scope>
    <source>
        <strain evidence="1 2">UW25</strain>
    </source>
</reference>
<evidence type="ECO:0000313" key="2">
    <source>
        <dbReference type="Proteomes" id="UP000216164"/>
    </source>
</evidence>
<evidence type="ECO:0000313" key="1">
    <source>
        <dbReference type="EMBL" id="OYQ13957.1"/>
    </source>
</evidence>
<organism evidence="1 2">
    <name type="scientific">Ralstonia solanacearum K60</name>
    <dbReference type="NCBI Taxonomy" id="1091042"/>
    <lineage>
        <taxon>Bacteria</taxon>
        <taxon>Pseudomonadati</taxon>
        <taxon>Pseudomonadota</taxon>
        <taxon>Betaproteobacteria</taxon>
        <taxon>Burkholderiales</taxon>
        <taxon>Burkholderiaceae</taxon>
        <taxon>Ralstonia</taxon>
        <taxon>Ralstonia solanacearum species complex</taxon>
    </lineage>
</organism>
<sequence length="47" mass="5485">MQDRSGAKAIEGRPFGSWDSIYRRFARWSEAGIWRGRAGRVVVLEFR</sequence>
<evidence type="ECO:0008006" key="3">
    <source>
        <dbReference type="Google" id="ProtNLM"/>
    </source>
</evidence>
<proteinExistence type="predicted"/>
<accession>A0AAP8D4Q9</accession>
<dbReference type="Proteomes" id="UP000216164">
    <property type="component" value="Unassembled WGS sequence"/>
</dbReference>
<gene>
    <name evidence="1" type="ORF">B7R77_12340</name>
</gene>
<name>A0AAP8D4Q9_RALSL</name>